<dbReference type="Pfam" id="PF13385">
    <property type="entry name" value="Laminin_G_3"/>
    <property type="match status" value="1"/>
</dbReference>
<comment type="caution">
    <text evidence="1">The sequence shown here is derived from an EMBL/GenBank/DDBJ whole genome shotgun (WGS) entry which is preliminary data.</text>
</comment>
<evidence type="ECO:0000313" key="1">
    <source>
        <dbReference type="EMBL" id="GAI35159.1"/>
    </source>
</evidence>
<dbReference type="Gene3D" id="2.60.120.200">
    <property type="match status" value="1"/>
</dbReference>
<sequence length="82" mass="9496">KTLTHPVGEWYHAALTYKDNTFRTFVNSTQEVSGNISFNEKLINEIGKTSIGGRMDRRNYYCGLIKTLKITRKALEPKDFMH</sequence>
<accession>X1PW15</accession>
<gene>
    <name evidence="1" type="ORF">S06H3_45715</name>
</gene>
<dbReference type="EMBL" id="BARV01028574">
    <property type="protein sequence ID" value="GAI35159.1"/>
    <property type="molecule type" value="Genomic_DNA"/>
</dbReference>
<evidence type="ECO:0008006" key="2">
    <source>
        <dbReference type="Google" id="ProtNLM"/>
    </source>
</evidence>
<dbReference type="InterPro" id="IPR013320">
    <property type="entry name" value="ConA-like_dom_sf"/>
</dbReference>
<organism evidence="1">
    <name type="scientific">marine sediment metagenome</name>
    <dbReference type="NCBI Taxonomy" id="412755"/>
    <lineage>
        <taxon>unclassified sequences</taxon>
        <taxon>metagenomes</taxon>
        <taxon>ecological metagenomes</taxon>
    </lineage>
</organism>
<proteinExistence type="predicted"/>
<protein>
    <recommendedName>
        <fullName evidence="2">LamG-like jellyroll fold domain-containing protein</fullName>
    </recommendedName>
</protein>
<dbReference type="SUPFAM" id="SSF49899">
    <property type="entry name" value="Concanavalin A-like lectins/glucanases"/>
    <property type="match status" value="1"/>
</dbReference>
<feature type="non-terminal residue" evidence="1">
    <location>
        <position position="1"/>
    </location>
</feature>
<name>X1PW15_9ZZZZ</name>
<dbReference type="AlphaFoldDB" id="X1PW15"/>
<reference evidence="1" key="1">
    <citation type="journal article" date="2014" name="Front. Microbiol.">
        <title>High frequency of phylogenetically diverse reductive dehalogenase-homologous genes in deep subseafloor sedimentary metagenomes.</title>
        <authorList>
            <person name="Kawai M."/>
            <person name="Futagami T."/>
            <person name="Toyoda A."/>
            <person name="Takaki Y."/>
            <person name="Nishi S."/>
            <person name="Hori S."/>
            <person name="Arai W."/>
            <person name="Tsubouchi T."/>
            <person name="Morono Y."/>
            <person name="Uchiyama I."/>
            <person name="Ito T."/>
            <person name="Fujiyama A."/>
            <person name="Inagaki F."/>
            <person name="Takami H."/>
        </authorList>
    </citation>
    <scope>NUCLEOTIDE SEQUENCE</scope>
    <source>
        <strain evidence="1">Expedition CK06-06</strain>
    </source>
</reference>